<dbReference type="Proteomes" id="UP001596512">
    <property type="component" value="Unassembled WGS sequence"/>
</dbReference>
<gene>
    <name evidence="1" type="ORF">ACFQV2_39440</name>
</gene>
<keyword evidence="2" id="KW-1185">Reference proteome</keyword>
<proteinExistence type="predicted"/>
<evidence type="ECO:0000313" key="1">
    <source>
        <dbReference type="EMBL" id="MFC7618515.1"/>
    </source>
</evidence>
<evidence type="ECO:0000313" key="2">
    <source>
        <dbReference type="Proteomes" id="UP001596512"/>
    </source>
</evidence>
<protein>
    <submittedName>
        <fullName evidence="1">Histidine phosphatase family protein</fullName>
    </submittedName>
</protein>
<dbReference type="InterPro" id="IPR013078">
    <property type="entry name" value="His_Pase_superF_clade-1"/>
</dbReference>
<dbReference type="Pfam" id="PF00300">
    <property type="entry name" value="His_Phos_1"/>
    <property type="match status" value="1"/>
</dbReference>
<dbReference type="InterPro" id="IPR029033">
    <property type="entry name" value="His_PPase_superfam"/>
</dbReference>
<organism evidence="1 2">
    <name type="scientific">Actinokineospora soli</name>
    <dbReference type="NCBI Taxonomy" id="1048753"/>
    <lineage>
        <taxon>Bacteria</taxon>
        <taxon>Bacillati</taxon>
        <taxon>Actinomycetota</taxon>
        <taxon>Actinomycetes</taxon>
        <taxon>Pseudonocardiales</taxon>
        <taxon>Pseudonocardiaceae</taxon>
        <taxon>Actinokineospora</taxon>
    </lineage>
</organism>
<accession>A0ABW2TX73</accession>
<sequence length="116" mass="12146">MGDLEGRSDPEALAAFVEVYRAWTEGDLSVSMPGGDTGADVVDRFTADIAKLRADHPGETIAVVSHGGVMRLGAEILADNVGPQLANAGLIPNTGHILLEARGTGWHCLEWTGVPL</sequence>
<dbReference type="EMBL" id="JBHTEY010000004">
    <property type="protein sequence ID" value="MFC7618515.1"/>
    <property type="molecule type" value="Genomic_DNA"/>
</dbReference>
<name>A0ABW2TX73_9PSEU</name>
<dbReference type="SUPFAM" id="SSF53254">
    <property type="entry name" value="Phosphoglycerate mutase-like"/>
    <property type="match status" value="1"/>
</dbReference>
<comment type="caution">
    <text evidence="1">The sequence shown here is derived from an EMBL/GenBank/DDBJ whole genome shotgun (WGS) entry which is preliminary data.</text>
</comment>
<dbReference type="Gene3D" id="3.40.50.1240">
    <property type="entry name" value="Phosphoglycerate mutase-like"/>
    <property type="match status" value="1"/>
</dbReference>
<reference evidence="2" key="1">
    <citation type="journal article" date="2019" name="Int. J. Syst. Evol. Microbiol.">
        <title>The Global Catalogue of Microorganisms (GCM) 10K type strain sequencing project: providing services to taxonomists for standard genome sequencing and annotation.</title>
        <authorList>
            <consortium name="The Broad Institute Genomics Platform"/>
            <consortium name="The Broad Institute Genome Sequencing Center for Infectious Disease"/>
            <person name="Wu L."/>
            <person name="Ma J."/>
        </authorList>
    </citation>
    <scope>NUCLEOTIDE SEQUENCE [LARGE SCALE GENOMIC DNA]</scope>
    <source>
        <strain evidence="2">JCM 17695</strain>
    </source>
</reference>